<dbReference type="EMBL" id="JABTDW010000001">
    <property type="protein sequence ID" value="NSB17441.1"/>
    <property type="molecule type" value="Genomic_DNA"/>
</dbReference>
<gene>
    <name evidence="1" type="ORF">BCD95_005700</name>
</gene>
<dbReference type="AlphaFoldDB" id="A0AAE5HBD2"/>
<protein>
    <recommendedName>
        <fullName evidence="3">Phage gp6-like head-tail connector protein</fullName>
    </recommendedName>
</protein>
<reference evidence="1" key="1">
    <citation type="submission" date="2020-06" db="EMBL/GenBank/DDBJ databases">
        <title>Genomic insights into acetone-butanol-ethanol (ABE) fermentation by sequencing solventogenic clostridia strains.</title>
        <authorList>
            <person name="Brown S."/>
        </authorList>
    </citation>
    <scope>NUCLEOTIDE SEQUENCE</scope>
    <source>
        <strain evidence="1">DJ123</strain>
    </source>
</reference>
<organism evidence="1 2">
    <name type="scientific">Clostridium beijerinckii</name>
    <name type="common">Clostridium MP</name>
    <dbReference type="NCBI Taxonomy" id="1520"/>
    <lineage>
        <taxon>Bacteria</taxon>
        <taxon>Bacillati</taxon>
        <taxon>Bacillota</taxon>
        <taxon>Clostridia</taxon>
        <taxon>Eubacteriales</taxon>
        <taxon>Clostridiaceae</taxon>
        <taxon>Clostridium</taxon>
    </lineage>
</organism>
<name>A0AAE5HBD2_CLOBE</name>
<evidence type="ECO:0008006" key="3">
    <source>
        <dbReference type="Google" id="ProtNLM"/>
    </source>
</evidence>
<evidence type="ECO:0000313" key="2">
    <source>
        <dbReference type="Proteomes" id="UP000822184"/>
    </source>
</evidence>
<proteinExistence type="predicted"/>
<dbReference type="Proteomes" id="UP000822184">
    <property type="component" value="Unassembled WGS sequence"/>
</dbReference>
<accession>A0AAE5HBD2</accession>
<dbReference type="Gene3D" id="1.10.246.150">
    <property type="match status" value="1"/>
</dbReference>
<dbReference type="RefSeq" id="WP_077855456.1">
    <property type="nucleotide sequence ID" value="NZ_JABTDW010000001.1"/>
</dbReference>
<comment type="caution">
    <text evidence="1">The sequence shown here is derived from an EMBL/GenBank/DDBJ whole genome shotgun (WGS) entry which is preliminary data.</text>
</comment>
<evidence type="ECO:0000313" key="1">
    <source>
        <dbReference type="EMBL" id="NSB17441.1"/>
    </source>
</evidence>
<sequence length="89" mass="10198">MTFTDDQLEQMAISAIIEYKNKDYTSDEIKTLYPLGILLIVENIKKSLAVDKNFTQVTQGSRSVTYNKDNTIIDDSVKKILGKPYLRCF</sequence>
<dbReference type="InterPro" id="IPR053746">
    <property type="entry name" value="Viral_HT_Connector_Assembly"/>
</dbReference>